<evidence type="ECO:0000256" key="2">
    <source>
        <dbReference type="ARBA" id="ARBA00022898"/>
    </source>
</evidence>
<dbReference type="InterPro" id="IPR036388">
    <property type="entry name" value="WH-like_DNA-bd_sf"/>
</dbReference>
<comment type="similarity">
    <text evidence="1">In the C-terminal section; belongs to the class-I pyridoxal-phosphate-dependent aminotransferase family.</text>
</comment>
<keyword evidence="3" id="KW-0805">Transcription regulation</keyword>
<dbReference type="SUPFAM" id="SSF53383">
    <property type="entry name" value="PLP-dependent transferases"/>
    <property type="match status" value="1"/>
</dbReference>
<organism evidence="8">
    <name type="scientific">Bosea sp. NBC_00436</name>
    <dbReference type="NCBI Taxonomy" id="2969620"/>
    <lineage>
        <taxon>Bacteria</taxon>
        <taxon>Pseudomonadati</taxon>
        <taxon>Pseudomonadota</taxon>
        <taxon>Alphaproteobacteria</taxon>
        <taxon>Hyphomicrobiales</taxon>
        <taxon>Boseaceae</taxon>
        <taxon>Bosea</taxon>
    </lineage>
</organism>
<keyword evidence="8" id="KW-0808">Transferase</keyword>
<dbReference type="GO" id="GO:0003700">
    <property type="term" value="F:DNA-binding transcription factor activity"/>
    <property type="evidence" value="ECO:0007669"/>
    <property type="project" value="InterPro"/>
</dbReference>
<evidence type="ECO:0000256" key="6">
    <source>
        <dbReference type="SAM" id="MobiDB-lite"/>
    </source>
</evidence>
<dbReference type="PANTHER" id="PTHR46577">
    <property type="entry name" value="HTH-TYPE TRANSCRIPTIONAL REGULATORY PROTEIN GABR"/>
    <property type="match status" value="1"/>
</dbReference>
<dbReference type="InterPro" id="IPR000524">
    <property type="entry name" value="Tscrpt_reg_HTH_GntR"/>
</dbReference>
<dbReference type="InterPro" id="IPR036390">
    <property type="entry name" value="WH_DNA-bd_sf"/>
</dbReference>
<protein>
    <submittedName>
        <fullName evidence="8">PLP-dependent aminotransferase family protein</fullName>
    </submittedName>
</protein>
<evidence type="ECO:0000313" key="8">
    <source>
        <dbReference type="EMBL" id="UZF87180.1"/>
    </source>
</evidence>
<sequence>MSYVVADAAEAAAAIVGGASGVMYTATSLNLTKPACDMAPPVETFAWQPLDRTAGDLEGQLYRSFRDRILDGTMPAGQRLPSSRHLAAALGIARSTVIQAYERLKADGYLLAQAGSATRVAAIGTGLLPLAPEPMPSLAEPADPPEPARLFAPGIPDLTDFPHANWARYLGARARSLRIHDLGYGEAGGLPALREAILDHVAKTRGIFARPEQVLIVPSTRAAINLMSHVLMRSGDAEGNVAWMEEPGYATAQALLRAAGARIVPVPCDETGIDVAKAAGPPPRLIYVTPSHQYPTGTTMSLQRRLALLDVAQAHGAAVIEDDYDSEFQYGSRPIAALQGIDRNGLVAYLGTFSKIFAPGVRVAYAIVPLRLLEEASAALQLQGAIVPIHIQAALADFMRDGRLRGYIRKMKALYAARMAASVAALQRHCGDILRIGEGAGGLQLATWFRDPHVDDSAVAQHLQANGFAMQPMSRFHLGPARPGLVFGIARVAPTHVEADVARLAALLKSGGGESRAPGSRETLAVSTVHGLPQG</sequence>
<accession>A0A9E7ZJV7</accession>
<dbReference type="InterPro" id="IPR015424">
    <property type="entry name" value="PyrdxlP-dep_Trfase"/>
</dbReference>
<dbReference type="GO" id="GO:0030170">
    <property type="term" value="F:pyridoxal phosphate binding"/>
    <property type="evidence" value="ECO:0007669"/>
    <property type="project" value="InterPro"/>
</dbReference>
<evidence type="ECO:0000256" key="4">
    <source>
        <dbReference type="ARBA" id="ARBA00023125"/>
    </source>
</evidence>
<dbReference type="GO" id="GO:0008483">
    <property type="term" value="F:transaminase activity"/>
    <property type="evidence" value="ECO:0007669"/>
    <property type="project" value="UniProtKB-KW"/>
</dbReference>
<dbReference type="SMART" id="SM00345">
    <property type="entry name" value="HTH_GNTR"/>
    <property type="match status" value="1"/>
</dbReference>
<evidence type="ECO:0000259" key="7">
    <source>
        <dbReference type="PROSITE" id="PS50949"/>
    </source>
</evidence>
<dbReference type="EMBL" id="CP102774">
    <property type="protein sequence ID" value="UZF87180.1"/>
    <property type="molecule type" value="Genomic_DNA"/>
</dbReference>
<keyword evidence="5" id="KW-0804">Transcription</keyword>
<gene>
    <name evidence="8" type="ORF">NWE54_26105</name>
</gene>
<dbReference type="CDD" id="cd00609">
    <property type="entry name" value="AAT_like"/>
    <property type="match status" value="1"/>
</dbReference>
<dbReference type="Gene3D" id="1.10.10.10">
    <property type="entry name" value="Winged helix-like DNA-binding domain superfamily/Winged helix DNA-binding domain"/>
    <property type="match status" value="1"/>
</dbReference>
<keyword evidence="8" id="KW-0032">Aminotransferase</keyword>
<dbReference type="SUPFAM" id="SSF46785">
    <property type="entry name" value="Winged helix' DNA-binding domain"/>
    <property type="match status" value="1"/>
</dbReference>
<dbReference type="PROSITE" id="PS50949">
    <property type="entry name" value="HTH_GNTR"/>
    <property type="match status" value="1"/>
</dbReference>
<proteinExistence type="inferred from homology"/>
<dbReference type="PANTHER" id="PTHR46577:SF1">
    <property type="entry name" value="HTH-TYPE TRANSCRIPTIONAL REGULATORY PROTEIN GABR"/>
    <property type="match status" value="1"/>
</dbReference>
<dbReference type="InterPro" id="IPR004839">
    <property type="entry name" value="Aminotransferase_I/II_large"/>
</dbReference>
<evidence type="ECO:0000256" key="1">
    <source>
        <dbReference type="ARBA" id="ARBA00005384"/>
    </source>
</evidence>
<dbReference type="PRINTS" id="PR00035">
    <property type="entry name" value="HTHGNTR"/>
</dbReference>
<dbReference type="Pfam" id="PF00392">
    <property type="entry name" value="GntR"/>
    <property type="match status" value="1"/>
</dbReference>
<evidence type="ECO:0000256" key="3">
    <source>
        <dbReference type="ARBA" id="ARBA00023015"/>
    </source>
</evidence>
<dbReference type="CDD" id="cd07377">
    <property type="entry name" value="WHTH_GntR"/>
    <property type="match status" value="1"/>
</dbReference>
<keyword evidence="2" id="KW-0663">Pyridoxal phosphate</keyword>
<keyword evidence="4" id="KW-0238">DNA-binding</keyword>
<dbReference type="Gene3D" id="3.40.640.10">
    <property type="entry name" value="Type I PLP-dependent aspartate aminotransferase-like (Major domain)"/>
    <property type="match status" value="1"/>
</dbReference>
<reference evidence="8" key="1">
    <citation type="submission" date="2022-08" db="EMBL/GenBank/DDBJ databases">
        <title>Complete Genome Sequences of 2 Bosea sp. soil isolates.</title>
        <authorList>
            <person name="Alvarez Arevalo M."/>
            <person name="Sterndorff E.B."/>
            <person name="Faurdal D."/>
            <person name="Joergensen T.S."/>
            <person name="Weber T."/>
        </authorList>
    </citation>
    <scope>NUCLEOTIDE SEQUENCE</scope>
    <source>
        <strain evidence="8">NBC_00436</strain>
    </source>
</reference>
<dbReference type="GO" id="GO:0003677">
    <property type="term" value="F:DNA binding"/>
    <property type="evidence" value="ECO:0007669"/>
    <property type="project" value="UniProtKB-KW"/>
</dbReference>
<dbReference type="InterPro" id="IPR015421">
    <property type="entry name" value="PyrdxlP-dep_Trfase_major"/>
</dbReference>
<name>A0A9E7ZJV7_9HYPH</name>
<dbReference type="AlphaFoldDB" id="A0A9E7ZJV7"/>
<evidence type="ECO:0000256" key="5">
    <source>
        <dbReference type="ARBA" id="ARBA00023163"/>
    </source>
</evidence>
<feature type="domain" description="HTH gntR-type" evidence="7">
    <location>
        <begin position="55"/>
        <end position="123"/>
    </location>
</feature>
<feature type="region of interest" description="Disordered" evidence="6">
    <location>
        <begin position="512"/>
        <end position="535"/>
    </location>
</feature>
<dbReference type="InterPro" id="IPR051446">
    <property type="entry name" value="HTH_trans_reg/aminotransferase"/>
</dbReference>
<dbReference type="Pfam" id="PF00155">
    <property type="entry name" value="Aminotran_1_2"/>
    <property type="match status" value="1"/>
</dbReference>